<dbReference type="OrthoDB" id="3964962at2"/>
<dbReference type="SUPFAM" id="SSF81901">
    <property type="entry name" value="HCP-like"/>
    <property type="match status" value="2"/>
</dbReference>
<dbReference type="EMBL" id="QXEC01000016">
    <property type="protein sequence ID" value="RIV37103.1"/>
    <property type="molecule type" value="Genomic_DNA"/>
</dbReference>
<evidence type="ECO:0000313" key="3">
    <source>
        <dbReference type="Proteomes" id="UP000283832"/>
    </source>
</evidence>
<keyword evidence="3" id="KW-1185">Reference proteome</keyword>
<organism evidence="2 3">
    <name type="scientific">Micromonospora radicis</name>
    <dbReference type="NCBI Taxonomy" id="1894971"/>
    <lineage>
        <taxon>Bacteria</taxon>
        <taxon>Bacillati</taxon>
        <taxon>Actinomycetota</taxon>
        <taxon>Actinomycetes</taxon>
        <taxon>Micromonosporales</taxon>
        <taxon>Micromonosporaceae</taxon>
        <taxon>Micromonospora</taxon>
    </lineage>
</organism>
<gene>
    <name evidence="2" type="ORF">D2L64_17805</name>
</gene>
<evidence type="ECO:0008006" key="4">
    <source>
        <dbReference type="Google" id="ProtNLM"/>
    </source>
</evidence>
<dbReference type="Gene3D" id="1.25.40.10">
    <property type="entry name" value="Tetratricopeptide repeat domain"/>
    <property type="match status" value="2"/>
</dbReference>
<dbReference type="RefSeq" id="WP_119577995.1">
    <property type="nucleotide sequence ID" value="NZ_QXEC01000016.1"/>
</dbReference>
<comment type="caution">
    <text evidence="2">The sequence shown here is derived from an EMBL/GenBank/DDBJ whole genome shotgun (WGS) entry which is preliminary data.</text>
</comment>
<sequence>MAYELSRLDERRFEELCRALAVRVLGPAIQAFGAGPDGGREATFDGEVSLRPGWNGYGVLQAKCRRTAGGVADAQWLCQTLTSELDQWLDPRRRRVTDGRIPQYLIVATNVRLSSVAGRGGIDRVNDLLSAYGQRLGLKGWALWDANQLSAYLDAYPEISRRFAEFLTPGDVLAQAMDTINDFNEALREQRSEALRERRSAAGAPKRQVVDWEPFDLGVHRSISSAEQVATTLPDYVGRSHDAHLRRLLHPMPINGVIVVLVGGSSTGKTRTAYEAVLTCLPDWALEFPTTALALRDRPASPPSVIWLDEAQRYFSSPHGEAAAVALMEILRSNAPVVVIGTLWPQYWQRFTGQPNPGDADPHHEVRTLLARAVRIDVPPTFLPADVELARSRSDSRLRDAIATAGSSNRITQALAAGPDLIAAYRDADPYARALMLAAADARAAGRAAPLSAAMLERAAAGYLDEQQRARTAPWFAAAITYVTRTVKGVIAPLTPVRSQPDLGEPDGYVLADYLLQHLRPEQHMYPLPPQLWAVLLADPGPLEDQLRLAREAEDRHLYRDAVTLCASPANQGLPGAAMAIGVLLSRLGRHDESDPWVRRAAALGHKGAIQSLGQRYEWDATSGREVHEDPADAERHLRQLVENPNDLDALVRLVCLLTDSGRSDEARSLLTGRAEQGNPTALVVLANVLYDQDQQGDLEPLLHQQTAKGSPIAAILLAGLMDEVGRAEESQTLRSTIVERIPADALQHCIELLIEADQWCGVDELLRHAAEEGHAWAMQRLAGLLIEDGIELDDDPELFEEGESWLRQAANAGDEHANLLLPNLLDRLGKTEDAADVLRQRAATDDQKVLLDVADELMHLGHHDEANEVLGRLTAAGKPQAPVRLAHVLQQAGQPEQAEALLRQTAADDLHALVVLAGMLAETGRTAEAEQLLRGVAQPTTEVLSTLADVLDMDGRRTEAERALRDACLAGDDLVDLQLSLTGTEADQLRRYGLEPDGRTAAPWHAPEPAPEVGTAVDECPPFAEWFGLPYPRFAYRNSQAPTAVARAASADEASKHQPQPAGDDAQRTTGSG</sequence>
<dbReference type="Proteomes" id="UP000283832">
    <property type="component" value="Unassembled WGS sequence"/>
</dbReference>
<proteinExistence type="predicted"/>
<reference evidence="2 3" key="1">
    <citation type="submission" date="2018-08" db="EMBL/GenBank/DDBJ databases">
        <title>Jishengella sp. nov., isolated from a root of Azadirachta indica A. Juss. var. siamensis Valenton.</title>
        <authorList>
            <person name="Kuncharoen N."/>
            <person name="Tanasupawat S."/>
            <person name="Kudo T."/>
            <person name="Ohkuma M."/>
        </authorList>
    </citation>
    <scope>NUCLEOTIDE SEQUENCE [LARGE SCALE GENOMIC DNA]</scope>
    <source>
        <strain evidence="2 3">AZ1-13</strain>
    </source>
</reference>
<evidence type="ECO:0000256" key="1">
    <source>
        <dbReference type="SAM" id="MobiDB-lite"/>
    </source>
</evidence>
<accession>A0A418MSU8</accession>
<evidence type="ECO:0000313" key="2">
    <source>
        <dbReference type="EMBL" id="RIV37103.1"/>
    </source>
</evidence>
<dbReference type="InterPro" id="IPR011990">
    <property type="entry name" value="TPR-like_helical_dom_sf"/>
</dbReference>
<dbReference type="AlphaFoldDB" id="A0A418MSU8"/>
<protein>
    <recommendedName>
        <fullName evidence="4">Tetratricopeptide repeat protein</fullName>
    </recommendedName>
</protein>
<feature type="region of interest" description="Disordered" evidence="1">
    <location>
        <begin position="1042"/>
        <end position="1074"/>
    </location>
</feature>
<name>A0A418MSU8_9ACTN</name>